<sequence>MSGPDPRFERSVAFWLRAYPRRWRAARGAELAAVAADLARPGAVRLDLRSAAGLVAGGWATRWRTRPPLRDYLLYRFADRRVPVEHRAWAADDLEGRFAGLRVGLSGPVGAAAGMLIARRWEGEPPDWAFVGLFSALLATMWLVIWPGRLEKSRRKHLVPQQGEPLVDGTRVYEWVPRDRVAARAGTLTTLLATALLAPAASVAWLVAPRRVATVACAPPDDGGGCFETVSLTRHGAVGPVLAALAVALLVGGAVAWLAARRLDRQVPVRPFQPARRVVGLGLRRAAGTGLVVVLVLADLAAEATGRIDLWAGAVLAVVALALLPACAVTWRVASRGPSDLAWSDVRRIVWTGHAPVVDQHGTGLVPFVLGPAPATPAGQAVAVTGGARADGAEAPRPDWLH</sequence>
<keyword evidence="1" id="KW-0812">Transmembrane</keyword>
<dbReference type="EMBL" id="BONK01000007">
    <property type="protein sequence ID" value="GIG21532.1"/>
    <property type="molecule type" value="Genomic_DNA"/>
</dbReference>
<keyword evidence="1" id="KW-1133">Transmembrane helix</keyword>
<feature type="transmembrane region" description="Helical" evidence="1">
    <location>
        <begin position="188"/>
        <end position="208"/>
    </location>
</feature>
<dbReference type="RefSeq" id="WP_203753605.1">
    <property type="nucleotide sequence ID" value="NZ_BONK01000007.1"/>
</dbReference>
<feature type="transmembrane region" description="Helical" evidence="1">
    <location>
        <begin position="281"/>
        <end position="298"/>
    </location>
</feature>
<gene>
    <name evidence="2" type="ORF">Cch01nite_22560</name>
</gene>
<feature type="transmembrane region" description="Helical" evidence="1">
    <location>
        <begin position="310"/>
        <end position="331"/>
    </location>
</feature>
<comment type="caution">
    <text evidence="2">The sequence shown here is derived from an EMBL/GenBank/DDBJ whole genome shotgun (WGS) entry which is preliminary data.</text>
</comment>
<proteinExistence type="predicted"/>
<organism evidence="2 3">
    <name type="scientific">Cellulomonas chitinilytica</name>
    <dbReference type="NCBI Taxonomy" id="398759"/>
    <lineage>
        <taxon>Bacteria</taxon>
        <taxon>Bacillati</taxon>
        <taxon>Actinomycetota</taxon>
        <taxon>Actinomycetes</taxon>
        <taxon>Micrococcales</taxon>
        <taxon>Cellulomonadaceae</taxon>
        <taxon>Cellulomonas</taxon>
    </lineage>
</organism>
<keyword evidence="3" id="KW-1185">Reference proteome</keyword>
<dbReference type="AlphaFoldDB" id="A0A919U2J4"/>
<evidence type="ECO:0000313" key="3">
    <source>
        <dbReference type="Proteomes" id="UP000632740"/>
    </source>
</evidence>
<evidence type="ECO:0000256" key="1">
    <source>
        <dbReference type="SAM" id="Phobius"/>
    </source>
</evidence>
<protein>
    <submittedName>
        <fullName evidence="2">Uncharacterized protein</fullName>
    </submittedName>
</protein>
<feature type="transmembrane region" description="Helical" evidence="1">
    <location>
        <begin position="237"/>
        <end position="260"/>
    </location>
</feature>
<feature type="transmembrane region" description="Helical" evidence="1">
    <location>
        <begin position="128"/>
        <end position="146"/>
    </location>
</feature>
<accession>A0A919U2J4</accession>
<keyword evidence="1" id="KW-0472">Membrane</keyword>
<name>A0A919U2J4_9CELL</name>
<dbReference type="Proteomes" id="UP000632740">
    <property type="component" value="Unassembled WGS sequence"/>
</dbReference>
<reference evidence="2" key="1">
    <citation type="submission" date="2021-01" db="EMBL/GenBank/DDBJ databases">
        <title>Whole genome shotgun sequence of Cellulomonas chitinilytica NBRC 110799.</title>
        <authorList>
            <person name="Komaki H."/>
            <person name="Tamura T."/>
        </authorList>
    </citation>
    <scope>NUCLEOTIDE SEQUENCE</scope>
    <source>
        <strain evidence="2">NBRC 110799</strain>
    </source>
</reference>
<evidence type="ECO:0000313" key="2">
    <source>
        <dbReference type="EMBL" id="GIG21532.1"/>
    </source>
</evidence>